<feature type="domain" description="DUS-like FMN-binding" evidence="12">
    <location>
        <begin position="35"/>
        <end position="343"/>
    </location>
</feature>
<keyword evidence="5" id="KW-0507">mRNA processing</keyword>
<evidence type="ECO:0000313" key="14">
    <source>
        <dbReference type="Proteomes" id="UP000027586"/>
    </source>
</evidence>
<dbReference type="InterPro" id="IPR035587">
    <property type="entry name" value="DUS-like_FMN-bd"/>
</dbReference>
<evidence type="ECO:0000256" key="6">
    <source>
        <dbReference type="ARBA" id="ARBA00022694"/>
    </source>
</evidence>
<keyword evidence="4" id="KW-0288">FMN</keyword>
<reference evidence="13" key="1">
    <citation type="submission" date="2013-08" db="EMBL/GenBank/DDBJ databases">
        <title>Gene expansion shapes genome architecture in the human pathogen Lichtheimia corymbifera: an evolutionary genomics analysis in the ancient terrestrial Mucorales (Mucoromycotina).</title>
        <authorList>
            <person name="Schwartze V.U."/>
            <person name="Winter S."/>
            <person name="Shelest E."/>
            <person name="Marcet-Houben M."/>
            <person name="Horn F."/>
            <person name="Wehner S."/>
            <person name="Hoffmann K."/>
            <person name="Riege K."/>
            <person name="Sammeth M."/>
            <person name="Nowrousian M."/>
            <person name="Valiante V."/>
            <person name="Linde J."/>
            <person name="Jacobsen I.D."/>
            <person name="Marz M."/>
            <person name="Brakhage A.A."/>
            <person name="Gabaldon T."/>
            <person name="Bocker S."/>
            <person name="Voigt K."/>
        </authorList>
    </citation>
    <scope>NUCLEOTIDE SEQUENCE [LARGE SCALE GENOMIC DNA]</scope>
    <source>
        <strain evidence="13">FSU 9682</strain>
    </source>
</reference>
<evidence type="ECO:0000256" key="7">
    <source>
        <dbReference type="ARBA" id="ARBA00022857"/>
    </source>
</evidence>
<comment type="cofactor">
    <cofactor evidence="1">
        <name>FMN</name>
        <dbReference type="ChEBI" id="CHEBI:58210"/>
    </cofactor>
</comment>
<evidence type="ECO:0000256" key="2">
    <source>
        <dbReference type="ARBA" id="ARBA00022555"/>
    </source>
</evidence>
<dbReference type="STRING" id="1263082.A0A068S0C1"/>
<dbReference type="GO" id="GO:0106414">
    <property type="term" value="F:mRNA dihydrouridine synthase activity"/>
    <property type="evidence" value="ECO:0007669"/>
    <property type="project" value="RHEA"/>
</dbReference>
<dbReference type="VEuPathDB" id="FungiDB:LCOR_06461.1"/>
<dbReference type="InterPro" id="IPR004653">
    <property type="entry name" value="DusA"/>
</dbReference>
<keyword evidence="2" id="KW-0820">tRNA-binding</keyword>
<dbReference type="CDD" id="cd02801">
    <property type="entry name" value="DUS_like_FMN"/>
    <property type="match status" value="1"/>
</dbReference>
<keyword evidence="3" id="KW-0285">Flavoprotein</keyword>
<comment type="catalytic activity">
    <reaction evidence="10">
        <text>a 5,6-dihydrouridine in mRNA + NAD(+) = a uridine in mRNA + NADH + H(+)</text>
        <dbReference type="Rhea" id="RHEA:69851"/>
        <dbReference type="Rhea" id="RHEA-COMP:14658"/>
        <dbReference type="Rhea" id="RHEA-COMP:17789"/>
        <dbReference type="ChEBI" id="CHEBI:15378"/>
        <dbReference type="ChEBI" id="CHEBI:57540"/>
        <dbReference type="ChEBI" id="CHEBI:57945"/>
        <dbReference type="ChEBI" id="CHEBI:65315"/>
        <dbReference type="ChEBI" id="CHEBI:74443"/>
    </reaction>
    <physiologicalReaction direction="right-to-left" evidence="10">
        <dbReference type="Rhea" id="RHEA:69853"/>
    </physiologicalReaction>
</comment>
<comment type="catalytic activity">
    <reaction evidence="11">
        <text>a 5,6-dihydrouridine in mRNA + NADP(+) = a uridine in mRNA + NADPH + H(+)</text>
        <dbReference type="Rhea" id="RHEA:69855"/>
        <dbReference type="Rhea" id="RHEA-COMP:14658"/>
        <dbReference type="Rhea" id="RHEA-COMP:17789"/>
        <dbReference type="ChEBI" id="CHEBI:15378"/>
        <dbReference type="ChEBI" id="CHEBI:57783"/>
        <dbReference type="ChEBI" id="CHEBI:58349"/>
        <dbReference type="ChEBI" id="CHEBI:65315"/>
        <dbReference type="ChEBI" id="CHEBI:74443"/>
    </reaction>
    <physiologicalReaction direction="right-to-left" evidence="11">
        <dbReference type="Rhea" id="RHEA:69857"/>
    </physiologicalReaction>
</comment>
<proteinExistence type="predicted"/>
<dbReference type="PANTHER" id="PTHR42907:SF1">
    <property type="entry name" value="FMN-LINKED OXIDOREDUCTASES SUPERFAMILY PROTEIN"/>
    <property type="match status" value="1"/>
</dbReference>
<name>A0A068S0C1_9FUNG</name>
<dbReference type="GO" id="GO:0050660">
    <property type="term" value="F:flavin adenine dinucleotide binding"/>
    <property type="evidence" value="ECO:0007669"/>
    <property type="project" value="InterPro"/>
</dbReference>
<keyword evidence="7" id="KW-0521">NADP</keyword>
<dbReference type="Pfam" id="PF01207">
    <property type="entry name" value="Dus"/>
    <property type="match status" value="1"/>
</dbReference>
<comment type="caution">
    <text evidence="13">The sequence shown here is derived from an EMBL/GenBank/DDBJ whole genome shotgun (WGS) entry which is preliminary data.</text>
</comment>
<dbReference type="SUPFAM" id="SSF51395">
    <property type="entry name" value="FMN-linked oxidoreductases"/>
    <property type="match status" value="1"/>
</dbReference>
<dbReference type="EMBL" id="CBTN010000028">
    <property type="protein sequence ID" value="CDH55307.1"/>
    <property type="molecule type" value="Genomic_DNA"/>
</dbReference>
<evidence type="ECO:0000259" key="12">
    <source>
        <dbReference type="Pfam" id="PF01207"/>
    </source>
</evidence>
<dbReference type="GO" id="GO:0006397">
    <property type="term" value="P:mRNA processing"/>
    <property type="evidence" value="ECO:0007669"/>
    <property type="project" value="UniProtKB-KW"/>
</dbReference>
<dbReference type="AlphaFoldDB" id="A0A068S0C1"/>
<keyword evidence="8" id="KW-0694">RNA-binding</keyword>
<accession>A0A068S0C1</accession>
<dbReference type="InterPro" id="IPR018517">
    <property type="entry name" value="tRNA_hU_synthase_CS"/>
</dbReference>
<evidence type="ECO:0000256" key="1">
    <source>
        <dbReference type="ARBA" id="ARBA00001917"/>
    </source>
</evidence>
<evidence type="ECO:0000256" key="11">
    <source>
        <dbReference type="ARBA" id="ARBA00049447"/>
    </source>
</evidence>
<dbReference type="NCBIfam" id="NF008774">
    <property type="entry name" value="PRK11815.1"/>
    <property type="match status" value="1"/>
</dbReference>
<evidence type="ECO:0000256" key="8">
    <source>
        <dbReference type="ARBA" id="ARBA00022884"/>
    </source>
</evidence>
<sequence>MKHLAHRTLQTTSRRLIGTQSRCQGQQRLHLPVSVAPMVDISTPHFLELLHLISGARYAYYTEMHFSRAIIEHAHRLQSLIGPPRRNVVVQLGGSDPKEMTRAATILEEQGYSEININVGCPSKAVQHGQFGAVLMKTPNVVAEIVRSMQQAVSIPVTVKCRLGVDHLDSFDFLHNFVDTIHKSNTMPHLIVHARKCILRGLSPKQNRSIPPLDYDRVFQLADAFPDIPISINGGFTEADKVKQVLNRLDGCMIGRKVMDHPLFLQQLDQVIHDIPSQELKPIGTIINDYIEYVEQLPSHPVHTSKAARLPPMTILTKPLASLFHGYQGRAFRRHLAEELRNPQQGISKIIYNALNRAEIVV</sequence>
<dbReference type="Gene3D" id="3.20.20.70">
    <property type="entry name" value="Aldolase class I"/>
    <property type="match status" value="1"/>
</dbReference>
<dbReference type="PANTHER" id="PTHR42907">
    <property type="entry name" value="FMN-LINKED OXIDOREDUCTASES SUPERFAMILY PROTEIN"/>
    <property type="match status" value="1"/>
</dbReference>
<keyword evidence="6" id="KW-0819">tRNA processing</keyword>
<organism evidence="13 14">
    <name type="scientific">Lichtheimia corymbifera JMRC:FSU:9682</name>
    <dbReference type="NCBI Taxonomy" id="1263082"/>
    <lineage>
        <taxon>Eukaryota</taxon>
        <taxon>Fungi</taxon>
        <taxon>Fungi incertae sedis</taxon>
        <taxon>Mucoromycota</taxon>
        <taxon>Mucoromycotina</taxon>
        <taxon>Mucoromycetes</taxon>
        <taxon>Mucorales</taxon>
        <taxon>Lichtheimiaceae</taxon>
        <taxon>Lichtheimia</taxon>
    </lineage>
</organism>
<dbReference type="GO" id="GO:0000049">
    <property type="term" value="F:tRNA binding"/>
    <property type="evidence" value="ECO:0007669"/>
    <property type="project" value="UniProtKB-KW"/>
</dbReference>
<dbReference type="Proteomes" id="UP000027586">
    <property type="component" value="Unassembled WGS sequence"/>
</dbReference>
<evidence type="ECO:0000256" key="10">
    <source>
        <dbReference type="ARBA" id="ARBA00048342"/>
    </source>
</evidence>
<dbReference type="InterPro" id="IPR013785">
    <property type="entry name" value="Aldolase_TIM"/>
</dbReference>
<dbReference type="GO" id="GO:0017150">
    <property type="term" value="F:tRNA dihydrouridine synthase activity"/>
    <property type="evidence" value="ECO:0007669"/>
    <property type="project" value="InterPro"/>
</dbReference>
<evidence type="ECO:0000256" key="4">
    <source>
        <dbReference type="ARBA" id="ARBA00022643"/>
    </source>
</evidence>
<evidence type="ECO:0000313" key="13">
    <source>
        <dbReference type="EMBL" id="CDH55307.1"/>
    </source>
</evidence>
<gene>
    <name evidence="13" type="ORF">LCOR_06461.1</name>
</gene>
<evidence type="ECO:0000256" key="5">
    <source>
        <dbReference type="ARBA" id="ARBA00022664"/>
    </source>
</evidence>
<evidence type="ECO:0000256" key="3">
    <source>
        <dbReference type="ARBA" id="ARBA00022630"/>
    </source>
</evidence>
<keyword evidence="14" id="KW-1185">Reference proteome</keyword>
<protein>
    <submittedName>
        <fullName evidence="13">Trna-dihydrouridine synthase a</fullName>
    </submittedName>
</protein>
<evidence type="ECO:0000256" key="9">
    <source>
        <dbReference type="ARBA" id="ARBA00023002"/>
    </source>
</evidence>
<dbReference type="OrthoDB" id="10262250at2759"/>
<keyword evidence="9" id="KW-0560">Oxidoreductase</keyword>
<dbReference type="PROSITE" id="PS01136">
    <property type="entry name" value="UPF0034"/>
    <property type="match status" value="1"/>
</dbReference>